<dbReference type="InterPro" id="IPR002129">
    <property type="entry name" value="PyrdxlP-dep_de-COase"/>
</dbReference>
<keyword evidence="2 4" id="KW-0663">Pyridoxal phosphate</keyword>
<keyword evidence="6" id="KW-1185">Reference proteome</keyword>
<dbReference type="InterPro" id="IPR015421">
    <property type="entry name" value="PyrdxlP-dep_Trfase_major"/>
</dbReference>
<dbReference type="PANTHER" id="PTHR42735">
    <property type="match status" value="1"/>
</dbReference>
<dbReference type="InterPro" id="IPR015424">
    <property type="entry name" value="PyrdxlP-dep_Trfase"/>
</dbReference>
<evidence type="ECO:0000256" key="3">
    <source>
        <dbReference type="ARBA" id="ARBA00023239"/>
    </source>
</evidence>
<dbReference type="OrthoDB" id="2161780at2759"/>
<dbReference type="SUPFAM" id="SSF53383">
    <property type="entry name" value="PLP-dependent transferases"/>
    <property type="match status" value="1"/>
</dbReference>
<dbReference type="VEuPathDB" id="FungiDB:SI65_00450"/>
<evidence type="ECO:0000256" key="4">
    <source>
        <dbReference type="PIRSR" id="PIRSR602129-50"/>
    </source>
</evidence>
<accession>A0A1E3BQ03</accession>
<dbReference type="InterPro" id="IPR050477">
    <property type="entry name" value="GrpII_AminoAcid_Decarb"/>
</dbReference>
<dbReference type="GO" id="GO:0030170">
    <property type="term" value="F:pyridoxal phosphate binding"/>
    <property type="evidence" value="ECO:0007669"/>
    <property type="project" value="InterPro"/>
</dbReference>
<dbReference type="EMBL" id="JXNT01000001">
    <property type="protein sequence ID" value="ODM22861.1"/>
    <property type="molecule type" value="Genomic_DNA"/>
</dbReference>
<evidence type="ECO:0000256" key="1">
    <source>
        <dbReference type="ARBA" id="ARBA00001933"/>
    </source>
</evidence>
<keyword evidence="3" id="KW-0456">Lyase</keyword>
<sequence>MPSPSCWKTDPHEVISTYFIGPKAENLKLFKDNFNTILEELKNARQSYHGDDEVFISKKVQDSETFDQITKRFNAALQLSAKLMGEHSIPFWHPRYEGHMCTDLTMPGLLGYAATMMFNPNNVTVEASPFTTVVEHKAGKQLCKMFGYNTNRNTIPTAWGHITCDGTVANLESIWVARNLKFYPLSLRRAMTKGSLGFIADEEFKVPTCLGEMKPFKDLTLWELLNLWPDTILGIADTLYAKYGITSKYLEDALRDHSIQTIGKDALEREFHMEKQGQYFHAKTRHYSWPKGGAIAGLGSANMQGIELDLDGHIDLTKLREKLKYCAKEEQPVYAVVAVMGSTEEGAADRLSEIIKLRDEFRTKGLSFLVHADAAWGGYFASMIPREVKKEPASGKKAIDKVPSLPLREDTLTDFMALKYADSITVDPHKAGYIPYPAGGLVYRDERLRFLVTWTSPYLTQGSLESIGVYGVEGSKPGAAAMGTWLSNQTIGLDENGYGRLLGEAAFTSARLSAHYAAMHWKQPLDEDTGRRRYICIPFNRLPEEKGKENYDSLDPEVDKRRKSITEDILGKSNEEIARNPKIMNDLRQLGSDLNINAFALNWYREDGSLNDEIEEANYLMKRVVDQLSITKAGQNPREIPLYLTSTQFEPDLYGTCALHFMKRLHLEPVPQDLFVLRNVVMSPFPTEKNFIGGLIGYLESVIREEVKNTLWPRNKPGSYHVNFLMYGTDEIFLDFLTSFHQATQRQQIILSADLDSDKKAQYTQLKKDNPLAEIAWLSGKKEDIEAKILEMLAGGHPSLKGSIAIKDNGKYVTQIPDCQVTFNRVVKSRWLNSPNREHGYPKDYMPFYLYGTPDQLHISHMLLRAPNISLSASNVKLKLDQTQTQAVNKELPNGLILTLPDWREVTMQPFPATNDEIRKQGTSFFFHKDKTFKVKVYKDPKAAHVKGPGLLDSLGDPIAQGTMNLPSHVRVDVEGPNKDPFDKPPSTKSWEDDLDKVKAVLSGNQIVCNDGTTFGGPARW</sequence>
<reference evidence="5 6" key="1">
    <citation type="journal article" date="2016" name="BMC Genomics">
        <title>Comparative genomic and transcriptomic analyses of the Fuzhuan brick tea-fermentation fungus Aspergillus cristatus.</title>
        <authorList>
            <person name="Ge Y."/>
            <person name="Wang Y."/>
            <person name="Liu Y."/>
            <person name="Tan Y."/>
            <person name="Ren X."/>
            <person name="Zhang X."/>
            <person name="Hyde K.D."/>
            <person name="Liu Y."/>
            <person name="Liu Z."/>
        </authorList>
    </citation>
    <scope>NUCLEOTIDE SEQUENCE [LARGE SCALE GENOMIC DNA]</scope>
    <source>
        <strain evidence="5 6">GZAAS20.1005</strain>
    </source>
</reference>
<dbReference type="Pfam" id="PF00282">
    <property type="entry name" value="Pyridoxal_deC"/>
    <property type="match status" value="1"/>
</dbReference>
<dbReference type="Proteomes" id="UP000094569">
    <property type="component" value="Unassembled WGS sequence"/>
</dbReference>
<comment type="cofactor">
    <cofactor evidence="1 4">
        <name>pyridoxal 5'-phosphate</name>
        <dbReference type="ChEBI" id="CHEBI:597326"/>
    </cofactor>
</comment>
<evidence type="ECO:0000256" key="2">
    <source>
        <dbReference type="ARBA" id="ARBA00022898"/>
    </source>
</evidence>
<dbReference type="GO" id="GO:0016830">
    <property type="term" value="F:carbon-carbon lyase activity"/>
    <property type="evidence" value="ECO:0007669"/>
    <property type="project" value="InterPro"/>
</dbReference>
<comment type="caution">
    <text evidence="5">The sequence shown here is derived from an EMBL/GenBank/DDBJ whole genome shotgun (WGS) entry which is preliminary data.</text>
</comment>
<protein>
    <submittedName>
        <fullName evidence="5">Uncharacterized protein</fullName>
    </submittedName>
</protein>
<dbReference type="GO" id="GO:0019752">
    <property type="term" value="P:carboxylic acid metabolic process"/>
    <property type="evidence" value="ECO:0007669"/>
    <property type="project" value="InterPro"/>
</dbReference>
<dbReference type="Gene3D" id="3.40.640.10">
    <property type="entry name" value="Type I PLP-dependent aspartate aminotransferase-like (Major domain)"/>
    <property type="match status" value="1"/>
</dbReference>
<evidence type="ECO:0000313" key="6">
    <source>
        <dbReference type="Proteomes" id="UP000094569"/>
    </source>
</evidence>
<dbReference type="STRING" id="573508.A0A1E3BQ03"/>
<proteinExistence type="predicted"/>
<feature type="modified residue" description="N6-(pyridoxal phosphate)lysine" evidence="4">
    <location>
        <position position="430"/>
    </location>
</feature>
<evidence type="ECO:0000313" key="5">
    <source>
        <dbReference type="EMBL" id="ODM22861.1"/>
    </source>
</evidence>
<dbReference type="PANTHER" id="PTHR42735:SF4">
    <property type="entry name" value="PYRIDOXAL PHOSPHATE-DEPENDENT DECARBOXYLASE FAMILY PROTEIN"/>
    <property type="match status" value="1"/>
</dbReference>
<name>A0A1E3BQ03_ASPCR</name>
<gene>
    <name evidence="5" type="ORF">SI65_00450</name>
</gene>
<organism evidence="5 6">
    <name type="scientific">Aspergillus cristatus</name>
    <name type="common">Chinese Fuzhuan brick tea-fermentation fungus</name>
    <name type="synonym">Eurotium cristatum</name>
    <dbReference type="NCBI Taxonomy" id="573508"/>
    <lineage>
        <taxon>Eukaryota</taxon>
        <taxon>Fungi</taxon>
        <taxon>Dikarya</taxon>
        <taxon>Ascomycota</taxon>
        <taxon>Pezizomycotina</taxon>
        <taxon>Eurotiomycetes</taxon>
        <taxon>Eurotiomycetidae</taxon>
        <taxon>Eurotiales</taxon>
        <taxon>Aspergillaceae</taxon>
        <taxon>Aspergillus</taxon>
        <taxon>Aspergillus subgen. Aspergillus</taxon>
    </lineage>
</organism>
<dbReference type="AlphaFoldDB" id="A0A1E3BQ03"/>